<name>A0ABM8ZT98_9VIBR</name>
<sequence>MQQKFFLKFSIFCRLYGEYRRGRLTETAVYFVAMKGCLLPMKLNLLLIGASLLSMNAIANESRAIQFQVQDDLWVRQLEFGQASQKANLAPYFEFSNQVSWVPYLTLGFQPLTNKSEDEYNTRGYTVDASLSNDAFVFGFGVSALWLDQMAFSAEVYQSYFQNALQIQEEAHVIALIAHFRF</sequence>
<proteinExistence type="predicted"/>
<evidence type="ECO:0000313" key="2">
    <source>
        <dbReference type="Proteomes" id="UP000838672"/>
    </source>
</evidence>
<dbReference type="EMBL" id="CAKLDI010000001">
    <property type="protein sequence ID" value="CAH0533544.1"/>
    <property type="molecule type" value="Genomic_DNA"/>
</dbReference>
<reference evidence="1" key="1">
    <citation type="submission" date="2021-11" db="EMBL/GenBank/DDBJ databases">
        <authorList>
            <person name="Rodrigo-Torres L."/>
            <person name="Arahal R. D."/>
            <person name="Lucena T."/>
        </authorList>
    </citation>
    <scope>NUCLEOTIDE SEQUENCE</scope>
    <source>
        <strain evidence="1">CECT 7929</strain>
    </source>
</reference>
<protein>
    <submittedName>
        <fullName evidence="1">Uncharacterized protein</fullName>
    </submittedName>
</protein>
<evidence type="ECO:0000313" key="1">
    <source>
        <dbReference type="EMBL" id="CAH0533544.1"/>
    </source>
</evidence>
<comment type="caution">
    <text evidence="1">The sequence shown here is derived from an EMBL/GenBank/DDBJ whole genome shotgun (WGS) entry which is preliminary data.</text>
</comment>
<keyword evidence="2" id="KW-1185">Reference proteome</keyword>
<gene>
    <name evidence="1" type="ORF">VST7929_01414</name>
</gene>
<organism evidence="1 2">
    <name type="scientific">Vibrio stylophorae</name>
    <dbReference type="NCBI Taxonomy" id="659351"/>
    <lineage>
        <taxon>Bacteria</taxon>
        <taxon>Pseudomonadati</taxon>
        <taxon>Pseudomonadota</taxon>
        <taxon>Gammaproteobacteria</taxon>
        <taxon>Vibrionales</taxon>
        <taxon>Vibrionaceae</taxon>
        <taxon>Vibrio</taxon>
    </lineage>
</organism>
<dbReference type="Proteomes" id="UP000838672">
    <property type="component" value="Unassembled WGS sequence"/>
</dbReference>
<accession>A0ABM8ZT98</accession>